<proteinExistence type="inferred from homology"/>
<dbReference type="Pfam" id="PF02604">
    <property type="entry name" value="PhdYeFM_antitox"/>
    <property type="match status" value="1"/>
</dbReference>
<dbReference type="NCBIfam" id="TIGR01552">
    <property type="entry name" value="phd_fam"/>
    <property type="match status" value="1"/>
</dbReference>
<dbReference type="Gene3D" id="3.40.1620.10">
    <property type="entry name" value="YefM-like domain"/>
    <property type="match status" value="1"/>
</dbReference>
<dbReference type="EMBL" id="CAFBNE010000059">
    <property type="protein sequence ID" value="CAB4955927.1"/>
    <property type="molecule type" value="Genomic_DNA"/>
</dbReference>
<evidence type="ECO:0000313" key="2">
    <source>
        <dbReference type="EMBL" id="CAB4955927.1"/>
    </source>
</evidence>
<dbReference type="PANTHER" id="PTHR33713:SF10">
    <property type="entry name" value="ANTITOXIN YAFN"/>
    <property type="match status" value="1"/>
</dbReference>
<organism evidence="2">
    <name type="scientific">freshwater metagenome</name>
    <dbReference type="NCBI Taxonomy" id="449393"/>
    <lineage>
        <taxon>unclassified sequences</taxon>
        <taxon>metagenomes</taxon>
        <taxon>ecological metagenomes</taxon>
    </lineage>
</organism>
<name>A0A6J7KJU5_9ZZZZ</name>
<comment type="similarity">
    <text evidence="1">Belongs to the phD/YefM antitoxin family.</text>
</comment>
<dbReference type="AlphaFoldDB" id="A0A6J7KJU5"/>
<evidence type="ECO:0000256" key="1">
    <source>
        <dbReference type="ARBA" id="ARBA00009981"/>
    </source>
</evidence>
<protein>
    <submittedName>
        <fullName evidence="2">Unannotated protein</fullName>
    </submittedName>
</protein>
<dbReference type="PANTHER" id="PTHR33713">
    <property type="entry name" value="ANTITOXIN YAFN-RELATED"/>
    <property type="match status" value="1"/>
</dbReference>
<dbReference type="InterPro" id="IPR051405">
    <property type="entry name" value="phD/YefM_antitoxin"/>
</dbReference>
<dbReference type="InterPro" id="IPR036165">
    <property type="entry name" value="YefM-like_sf"/>
</dbReference>
<accession>A0A6J7KJU5</accession>
<gene>
    <name evidence="2" type="ORF">UFOPK3772_01857</name>
</gene>
<dbReference type="SUPFAM" id="SSF143120">
    <property type="entry name" value="YefM-like"/>
    <property type="match status" value="1"/>
</dbReference>
<dbReference type="InterPro" id="IPR006442">
    <property type="entry name" value="Antitoxin_Phd/YefM"/>
</dbReference>
<reference evidence="2" key="1">
    <citation type="submission" date="2020-05" db="EMBL/GenBank/DDBJ databases">
        <authorList>
            <person name="Chiriac C."/>
            <person name="Salcher M."/>
            <person name="Ghai R."/>
            <person name="Kavagutti S V."/>
        </authorList>
    </citation>
    <scope>NUCLEOTIDE SEQUENCE</scope>
</reference>
<sequence length="95" mass="10513">MRTLSLSEVKARLSEIAEDVDRTHERVHVTRHARECVVLISAEDLESLEATVELHRDTAAMARIRDAEEAVKEGDFTTAADMAGAMATRRARAHG</sequence>